<dbReference type="EMBL" id="AP019297">
    <property type="protein sequence ID" value="BBG95844.1"/>
    <property type="molecule type" value="Genomic_DNA"/>
</dbReference>
<dbReference type="AlphaFoldDB" id="A0A4Y1QVI3"/>
<protein>
    <submittedName>
        <fullName evidence="1">Disease resistance protein CC-NBS-LRR class family</fullName>
    </submittedName>
</protein>
<organism evidence="1">
    <name type="scientific">Prunus dulcis</name>
    <name type="common">Almond</name>
    <name type="synonym">Amygdalus dulcis</name>
    <dbReference type="NCBI Taxonomy" id="3755"/>
    <lineage>
        <taxon>Eukaryota</taxon>
        <taxon>Viridiplantae</taxon>
        <taxon>Streptophyta</taxon>
        <taxon>Embryophyta</taxon>
        <taxon>Tracheophyta</taxon>
        <taxon>Spermatophyta</taxon>
        <taxon>Magnoliopsida</taxon>
        <taxon>eudicotyledons</taxon>
        <taxon>Gunneridae</taxon>
        <taxon>Pentapetalae</taxon>
        <taxon>rosids</taxon>
        <taxon>fabids</taxon>
        <taxon>Rosales</taxon>
        <taxon>Rosaceae</taxon>
        <taxon>Amygdaloideae</taxon>
        <taxon>Amygdaleae</taxon>
        <taxon>Prunus</taxon>
    </lineage>
</organism>
<name>A0A4Y1QVI3_PRUDU</name>
<sequence length="166" mass="18279">MEVPYGTVSTWDNNLVQIMDAWMSSPQSSQGSALLSVAVDLSGPSNLTHLSFRRNDAVLRMELVASVASQSVMRSIEDLLISKPRGHDFVMLQSRSSHANSFHSSFSLGPIWFMERRLGNENSTAFLCLVSSSMGNGFLAHGKVGRKVKPSFQLGKVWENEPTFNA</sequence>
<proteinExistence type="predicted"/>
<gene>
    <name evidence="1" type="ORF">Prudu_004493</name>
</gene>
<reference evidence="1" key="1">
    <citation type="journal article" date="2019" name="Science">
        <title>Mutation of a bHLH transcription factor allowed almond domestication.</title>
        <authorList>
            <person name="Sanchez-Perez R."/>
            <person name="Pavan S."/>
            <person name="Mazzeo R."/>
            <person name="Moldovan C."/>
            <person name="Aiese Cigliano R."/>
            <person name="Del Cueto J."/>
            <person name="Ricciardi F."/>
            <person name="Lotti C."/>
            <person name="Ricciardi L."/>
            <person name="Dicenta F."/>
            <person name="Lopez-Marques R.L."/>
            <person name="Lindberg Moller B."/>
        </authorList>
    </citation>
    <scope>NUCLEOTIDE SEQUENCE</scope>
</reference>
<evidence type="ECO:0000313" key="1">
    <source>
        <dbReference type="EMBL" id="BBG95844.1"/>
    </source>
</evidence>
<accession>A0A4Y1QVI3</accession>